<dbReference type="EMBL" id="MPDP01000108">
    <property type="protein sequence ID" value="KAK1480552.1"/>
    <property type="molecule type" value="Genomic_DNA"/>
</dbReference>
<name>A0AAI9VB27_9PEZI</name>
<keyword evidence="3" id="KW-0862">Zinc</keyword>
<dbReference type="AlphaFoldDB" id="A0AAI9VB27"/>
<comment type="caution">
    <text evidence="6">The sequence shown here is derived from an EMBL/GenBank/DDBJ whole genome shotgun (WGS) entry which is preliminary data.</text>
</comment>
<keyword evidence="7" id="KW-1185">Reference proteome</keyword>
<evidence type="ECO:0000313" key="6">
    <source>
        <dbReference type="EMBL" id="KAK1480552.1"/>
    </source>
</evidence>
<keyword evidence="2 4" id="KW-0863">Zinc-finger</keyword>
<organism evidence="6 7">
    <name type="scientific">Colletotrichum cuscutae</name>
    <dbReference type="NCBI Taxonomy" id="1209917"/>
    <lineage>
        <taxon>Eukaryota</taxon>
        <taxon>Fungi</taxon>
        <taxon>Dikarya</taxon>
        <taxon>Ascomycota</taxon>
        <taxon>Pezizomycotina</taxon>
        <taxon>Sordariomycetes</taxon>
        <taxon>Hypocreomycetidae</taxon>
        <taxon>Glomerellales</taxon>
        <taxon>Glomerellaceae</taxon>
        <taxon>Colletotrichum</taxon>
        <taxon>Colletotrichum acutatum species complex</taxon>
    </lineage>
</organism>
<proteinExistence type="predicted"/>
<dbReference type="PROSITE" id="PS50089">
    <property type="entry name" value="ZF_RING_2"/>
    <property type="match status" value="1"/>
</dbReference>
<keyword evidence="1" id="KW-0479">Metal-binding</keyword>
<evidence type="ECO:0000256" key="2">
    <source>
        <dbReference type="ARBA" id="ARBA00022771"/>
    </source>
</evidence>
<gene>
    <name evidence="6" type="ORF">CCUS01_16210</name>
</gene>
<dbReference type="PROSITE" id="PS00518">
    <property type="entry name" value="ZF_RING_1"/>
    <property type="match status" value="1"/>
</dbReference>
<dbReference type="Proteomes" id="UP001239213">
    <property type="component" value="Unassembled WGS sequence"/>
</dbReference>
<evidence type="ECO:0000256" key="3">
    <source>
        <dbReference type="ARBA" id="ARBA00022833"/>
    </source>
</evidence>
<dbReference type="InterPro" id="IPR017907">
    <property type="entry name" value="Znf_RING_CS"/>
</dbReference>
<evidence type="ECO:0000259" key="5">
    <source>
        <dbReference type="PROSITE" id="PS50089"/>
    </source>
</evidence>
<feature type="domain" description="RING-type" evidence="5">
    <location>
        <begin position="376"/>
        <end position="418"/>
    </location>
</feature>
<accession>A0AAI9VB27</accession>
<dbReference type="InterPro" id="IPR001841">
    <property type="entry name" value="Znf_RING"/>
</dbReference>
<evidence type="ECO:0000313" key="7">
    <source>
        <dbReference type="Proteomes" id="UP001239213"/>
    </source>
</evidence>
<evidence type="ECO:0000256" key="1">
    <source>
        <dbReference type="ARBA" id="ARBA00022723"/>
    </source>
</evidence>
<dbReference type="GO" id="GO:0008270">
    <property type="term" value="F:zinc ion binding"/>
    <property type="evidence" value="ECO:0007669"/>
    <property type="project" value="UniProtKB-KW"/>
</dbReference>
<protein>
    <submittedName>
        <fullName evidence="6">Phospholipase</fullName>
    </submittedName>
</protein>
<sequence>MAWLQLRTNAPGLQGAFVIEDRSVYHANCASKMLTFLTCPKSSMEDVSVKRLDPESFIVECPVFAAIQTRVKAGPVPAGFTRLFLERITSTPIVVKKLYAQILCPLSHVVALMVDDLGGLSKSAGVLASLMCNWRTLGMSPKPLLFVVTNNKGITEDIFVREVTLHCLERLRVLHPDTPPTYTHVKSEWTTNFESIAIVETEEENLYYHLVIFSEDILRQRRQKQFAFASDTLHRLVIQAICQIGSREEFNIVRSLRSQSQRISPSLFVPYALKLSSMKEEFPEFNWRSLIASSLAVDSHRPSHHVFQSDLVFEEEYESMLSCLALKARQPDLVASVKHDFCSMIAGAAANPESLLEVHLQLLKTHGEKLFPFQACAICFFRAATHTATCSHKVCNSCIDLLEMASNVMQYPTCRLCQKGEILIKPRDVAVRALILHGRTSRGTVSFLHRLRRALLGPLEEYFDIVIALDRGKFQTIMSSYGEPRKIQDRQLEVLEAELAKLWPSKPVLRVEHDKDSSRLKGNVQANMAFAALFHGVVSESPDSTCAHLTVFCSIPPGAHLQRIAMHARTKKMSLYYGDQEGWSQEDLCDISTWNCVRSGGAFTKRINVNQPDPGSIKAKIDDPFEMMDPSDIQVISRLTQTPRVETKEYDLPFQHLSEEVDFSEARRSLDRSNTSEEEFQLRPLIQKTELEEILATRDVPSVGSHSVLATDLFALKVWTRILRSGHHLSASIIFRACSLPLSGSLITVMLRSSNGLLLVRVFRALPINDSLMPDISKSIPPTLFLPMQNIWRNAMITLSRSWM</sequence>
<evidence type="ECO:0000256" key="4">
    <source>
        <dbReference type="PROSITE-ProRule" id="PRU00175"/>
    </source>
</evidence>
<reference evidence="6" key="1">
    <citation type="submission" date="2016-11" db="EMBL/GenBank/DDBJ databases">
        <title>The genome sequence of Colletotrichum cuscutae.</title>
        <authorList>
            <person name="Baroncelli R."/>
        </authorList>
    </citation>
    <scope>NUCLEOTIDE SEQUENCE</scope>
    <source>
        <strain evidence="6">IMI 304802</strain>
    </source>
</reference>